<dbReference type="InterPro" id="IPR018114">
    <property type="entry name" value="TRYPSIN_HIS"/>
</dbReference>
<dbReference type="InterPro" id="IPR001314">
    <property type="entry name" value="Peptidase_S1A"/>
</dbReference>
<comment type="caution">
    <text evidence="7">The sequence shown here is derived from an EMBL/GenBank/DDBJ whole genome shotgun (WGS) entry which is preliminary data.</text>
</comment>
<keyword evidence="4" id="KW-1015">Disulfide bond</keyword>
<dbReference type="InterPro" id="IPR043504">
    <property type="entry name" value="Peptidase_S1_PA_chymotrypsin"/>
</dbReference>
<dbReference type="SMART" id="SM00020">
    <property type="entry name" value="Tryp_SPc"/>
    <property type="match status" value="1"/>
</dbReference>
<feature type="region of interest" description="Disordered" evidence="5">
    <location>
        <begin position="272"/>
        <end position="312"/>
    </location>
</feature>
<sequence length="312" mass="34865">MDNTGHSILFRPFDSSTGIIIAMKMIIQTFAADTSVKIVNGEEANIEDHPWMVSLQVRDYEGGNFTHICGGAIIDRSWALTAAHCVNYRAYEPKNMRVVAGSSFLSQMKQIIPLKKYYVHEKYNTLDGGIEPDLMLLQLKTPLKFGSTVNKIDLDKDTGKNYTGELCTISGWGTTNASGSNYPDRLQVLLMPVVSKEYCLASWSFSPTFLKNIICLQDGKKDSCNRDSGGPLVCSKKLVGVLSFGAITICDGRVPSVHIRVSAYTDWIKEKLKNKNKKNNKDKKAKNNKNNNKGKKNNKDKKNNKEKKNNKN</sequence>
<dbReference type="PROSITE" id="PS00134">
    <property type="entry name" value="TRYPSIN_HIS"/>
    <property type="match status" value="1"/>
</dbReference>
<keyword evidence="3 7" id="KW-0378">Hydrolase</keyword>
<dbReference type="FunFam" id="2.40.10.10:FF:000034">
    <property type="entry name" value="Eupolytin"/>
    <property type="match status" value="1"/>
</dbReference>
<dbReference type="PANTHER" id="PTHR24276:SF91">
    <property type="entry name" value="AT26814P-RELATED"/>
    <property type="match status" value="1"/>
</dbReference>
<dbReference type="SUPFAM" id="SSF50494">
    <property type="entry name" value="Trypsin-like serine proteases"/>
    <property type="match status" value="1"/>
</dbReference>
<comment type="similarity">
    <text evidence="1">Belongs to the peptidase S1 family.</text>
</comment>
<gene>
    <name evidence="7" type="ORF">MGAL_10B014147</name>
</gene>
<dbReference type="InterPro" id="IPR050430">
    <property type="entry name" value="Peptidase_S1"/>
</dbReference>
<dbReference type="PANTHER" id="PTHR24276">
    <property type="entry name" value="POLYSERASE-RELATED"/>
    <property type="match status" value="1"/>
</dbReference>
<evidence type="ECO:0000256" key="1">
    <source>
        <dbReference type="ARBA" id="ARBA00007664"/>
    </source>
</evidence>
<reference evidence="7" key="1">
    <citation type="submission" date="2018-11" db="EMBL/GenBank/DDBJ databases">
        <authorList>
            <person name="Alioto T."/>
            <person name="Alioto T."/>
        </authorList>
    </citation>
    <scope>NUCLEOTIDE SEQUENCE</scope>
</reference>
<evidence type="ECO:0000256" key="3">
    <source>
        <dbReference type="ARBA" id="ARBA00022801"/>
    </source>
</evidence>
<dbReference type="GO" id="GO:0004252">
    <property type="term" value="F:serine-type endopeptidase activity"/>
    <property type="evidence" value="ECO:0007669"/>
    <property type="project" value="UniProtKB-EC"/>
</dbReference>
<protein>
    <submittedName>
        <fullName evidence="7">Component factor D</fullName>
        <ecNumber evidence="7">3.4.21.46</ecNumber>
    </submittedName>
</protein>
<dbReference type="Pfam" id="PF00089">
    <property type="entry name" value="Trypsin"/>
    <property type="match status" value="1"/>
</dbReference>
<evidence type="ECO:0000313" key="7">
    <source>
        <dbReference type="EMBL" id="VDI15131.1"/>
    </source>
</evidence>
<dbReference type="CDD" id="cd00190">
    <property type="entry name" value="Tryp_SPc"/>
    <property type="match status" value="1"/>
</dbReference>
<keyword evidence="2" id="KW-0645">Protease</keyword>
<dbReference type="Proteomes" id="UP000596742">
    <property type="component" value="Unassembled WGS sequence"/>
</dbReference>
<dbReference type="Gene3D" id="2.40.10.10">
    <property type="entry name" value="Trypsin-like serine proteases"/>
    <property type="match status" value="1"/>
</dbReference>
<feature type="compositionally biased region" description="Basic residues" evidence="5">
    <location>
        <begin position="274"/>
        <end position="299"/>
    </location>
</feature>
<dbReference type="EMBL" id="UYJE01002951">
    <property type="protein sequence ID" value="VDI15131.1"/>
    <property type="molecule type" value="Genomic_DNA"/>
</dbReference>
<name>A0A8B6D772_MYTGA</name>
<dbReference type="PROSITE" id="PS50240">
    <property type="entry name" value="TRYPSIN_DOM"/>
    <property type="match status" value="1"/>
</dbReference>
<dbReference type="EC" id="3.4.21.46" evidence="7"/>
<keyword evidence="8" id="KW-1185">Reference proteome</keyword>
<evidence type="ECO:0000256" key="4">
    <source>
        <dbReference type="ARBA" id="ARBA00023157"/>
    </source>
</evidence>
<dbReference type="GO" id="GO:0006508">
    <property type="term" value="P:proteolysis"/>
    <property type="evidence" value="ECO:0007669"/>
    <property type="project" value="UniProtKB-KW"/>
</dbReference>
<dbReference type="OrthoDB" id="6267810at2759"/>
<evidence type="ECO:0000259" key="6">
    <source>
        <dbReference type="PROSITE" id="PS50240"/>
    </source>
</evidence>
<organism evidence="7 8">
    <name type="scientific">Mytilus galloprovincialis</name>
    <name type="common">Mediterranean mussel</name>
    <dbReference type="NCBI Taxonomy" id="29158"/>
    <lineage>
        <taxon>Eukaryota</taxon>
        <taxon>Metazoa</taxon>
        <taxon>Spiralia</taxon>
        <taxon>Lophotrochozoa</taxon>
        <taxon>Mollusca</taxon>
        <taxon>Bivalvia</taxon>
        <taxon>Autobranchia</taxon>
        <taxon>Pteriomorphia</taxon>
        <taxon>Mytilida</taxon>
        <taxon>Mytiloidea</taxon>
        <taxon>Mytilidae</taxon>
        <taxon>Mytilinae</taxon>
        <taxon>Mytilus</taxon>
    </lineage>
</organism>
<evidence type="ECO:0000256" key="2">
    <source>
        <dbReference type="ARBA" id="ARBA00022670"/>
    </source>
</evidence>
<accession>A0A8B6D772</accession>
<feature type="domain" description="Peptidase S1" evidence="6">
    <location>
        <begin position="38"/>
        <end position="273"/>
    </location>
</feature>
<dbReference type="PRINTS" id="PR00722">
    <property type="entry name" value="CHYMOTRYPSIN"/>
</dbReference>
<feature type="compositionally biased region" description="Basic and acidic residues" evidence="5">
    <location>
        <begin position="300"/>
        <end position="312"/>
    </location>
</feature>
<dbReference type="AlphaFoldDB" id="A0A8B6D772"/>
<evidence type="ECO:0000256" key="5">
    <source>
        <dbReference type="SAM" id="MobiDB-lite"/>
    </source>
</evidence>
<dbReference type="InterPro" id="IPR009003">
    <property type="entry name" value="Peptidase_S1_PA"/>
</dbReference>
<dbReference type="InterPro" id="IPR001254">
    <property type="entry name" value="Trypsin_dom"/>
</dbReference>
<evidence type="ECO:0000313" key="8">
    <source>
        <dbReference type="Proteomes" id="UP000596742"/>
    </source>
</evidence>
<proteinExistence type="inferred from homology"/>